<protein>
    <submittedName>
        <fullName evidence="1">Uncharacterized protein</fullName>
    </submittedName>
</protein>
<proteinExistence type="predicted"/>
<dbReference type="EMBL" id="KV426153">
    <property type="protein sequence ID" value="KZV86499.1"/>
    <property type="molecule type" value="Genomic_DNA"/>
</dbReference>
<organism evidence="1 2">
    <name type="scientific">Exidia glandulosa HHB12029</name>
    <dbReference type="NCBI Taxonomy" id="1314781"/>
    <lineage>
        <taxon>Eukaryota</taxon>
        <taxon>Fungi</taxon>
        <taxon>Dikarya</taxon>
        <taxon>Basidiomycota</taxon>
        <taxon>Agaricomycotina</taxon>
        <taxon>Agaricomycetes</taxon>
        <taxon>Auriculariales</taxon>
        <taxon>Exidiaceae</taxon>
        <taxon>Exidia</taxon>
    </lineage>
</organism>
<feature type="non-terminal residue" evidence="1">
    <location>
        <position position="86"/>
    </location>
</feature>
<evidence type="ECO:0000313" key="1">
    <source>
        <dbReference type="EMBL" id="KZV86499.1"/>
    </source>
</evidence>
<sequence>MPREDYFLHWCQLMMSLRNRIQRRLSLAPRFFVVAASRLFPRPILRRQLPAFALGFHRDTARLDLLLLPKYGNYRRLNPVAYATGL</sequence>
<dbReference type="AlphaFoldDB" id="A0A165ZXC2"/>
<name>A0A165ZXC2_EXIGL</name>
<dbReference type="InParanoid" id="A0A165ZXC2"/>
<keyword evidence="2" id="KW-1185">Reference proteome</keyword>
<accession>A0A165ZXC2</accession>
<reference evidence="1 2" key="1">
    <citation type="journal article" date="2016" name="Mol. Biol. Evol.">
        <title>Comparative Genomics of Early-Diverging Mushroom-Forming Fungi Provides Insights into the Origins of Lignocellulose Decay Capabilities.</title>
        <authorList>
            <person name="Nagy L.G."/>
            <person name="Riley R."/>
            <person name="Tritt A."/>
            <person name="Adam C."/>
            <person name="Daum C."/>
            <person name="Floudas D."/>
            <person name="Sun H."/>
            <person name="Yadav J.S."/>
            <person name="Pangilinan J."/>
            <person name="Larsson K.H."/>
            <person name="Matsuura K."/>
            <person name="Barry K."/>
            <person name="Labutti K."/>
            <person name="Kuo R."/>
            <person name="Ohm R.A."/>
            <person name="Bhattacharya S.S."/>
            <person name="Shirouzu T."/>
            <person name="Yoshinaga Y."/>
            <person name="Martin F.M."/>
            <person name="Grigoriev I.V."/>
            <person name="Hibbett D.S."/>
        </authorList>
    </citation>
    <scope>NUCLEOTIDE SEQUENCE [LARGE SCALE GENOMIC DNA]</scope>
    <source>
        <strain evidence="1 2">HHB12029</strain>
    </source>
</reference>
<evidence type="ECO:0000313" key="2">
    <source>
        <dbReference type="Proteomes" id="UP000077266"/>
    </source>
</evidence>
<dbReference type="Proteomes" id="UP000077266">
    <property type="component" value="Unassembled WGS sequence"/>
</dbReference>
<gene>
    <name evidence="1" type="ORF">EXIGLDRAFT_724714</name>
</gene>